<gene>
    <name evidence="1" type="ORF">C8D87_106340</name>
</gene>
<keyword evidence="2" id="KW-1185">Reference proteome</keyword>
<evidence type="ECO:0000313" key="2">
    <source>
        <dbReference type="Proteomes" id="UP000248714"/>
    </source>
</evidence>
<proteinExistence type="predicted"/>
<sequence length="352" mass="38970">MGGAFINLRFMKAPPIQHASGIVRGDGHHVLMDRGAWDRVESELWKHSRFGVIRASVLETLGISQTTTYRQCQPGGRWRHLLPGVVMLARSLPTTRQRIEAALTFAKHQAVVTGFQAARLYGLRTGPDPQFVHLLIPHESRVLSSGFTVLERTRFFPVAMYRDGVPLAPPPRAVLDGVRRIRDLDAVRALLIEAVQSGQTDVDQLRGELDTGTKRGTALPRRVLGEIDLGVRSVAEADALEIWHRAGLPTPHRNVVIVDENGNYVGMPDTWCDEVGLAWELDSSEFHYSKDAYARTLERNSRYAAVGISVVQTLPSRLRKKPDAVVAELRAAYAAAQARTRPPVCIRKAGST</sequence>
<comment type="caution">
    <text evidence="1">The sequence shown here is derived from an EMBL/GenBank/DDBJ whole genome shotgun (WGS) entry which is preliminary data.</text>
</comment>
<evidence type="ECO:0008006" key="3">
    <source>
        <dbReference type="Google" id="ProtNLM"/>
    </source>
</evidence>
<protein>
    <recommendedName>
        <fullName evidence="3">Transcriptional regulator, AbiEi antitoxin, Type IV TA system</fullName>
    </recommendedName>
</protein>
<reference evidence="1 2" key="1">
    <citation type="submission" date="2018-06" db="EMBL/GenBank/DDBJ databases">
        <title>Genomic Encyclopedia of Type Strains, Phase IV (KMG-IV): sequencing the most valuable type-strain genomes for metagenomic binning, comparative biology and taxonomic classification.</title>
        <authorList>
            <person name="Goeker M."/>
        </authorList>
    </citation>
    <scope>NUCLEOTIDE SEQUENCE [LARGE SCALE GENOMIC DNA]</scope>
    <source>
        <strain evidence="1 2">DSM 45479</strain>
    </source>
</reference>
<dbReference type="EMBL" id="QLTT01000006">
    <property type="protein sequence ID" value="RAS63937.1"/>
    <property type="molecule type" value="Genomic_DNA"/>
</dbReference>
<evidence type="ECO:0000313" key="1">
    <source>
        <dbReference type="EMBL" id="RAS63937.1"/>
    </source>
</evidence>
<dbReference type="Proteomes" id="UP000248714">
    <property type="component" value="Unassembled WGS sequence"/>
</dbReference>
<organism evidence="1 2">
    <name type="scientific">Lentzea atacamensis</name>
    <dbReference type="NCBI Taxonomy" id="531938"/>
    <lineage>
        <taxon>Bacteria</taxon>
        <taxon>Bacillati</taxon>
        <taxon>Actinomycetota</taxon>
        <taxon>Actinomycetes</taxon>
        <taxon>Pseudonocardiales</taxon>
        <taxon>Pseudonocardiaceae</taxon>
        <taxon>Lentzea</taxon>
    </lineage>
</organism>
<name>A0ABX9E4H8_9PSEU</name>
<accession>A0ABX9E4H8</accession>